<proteinExistence type="predicted"/>
<dbReference type="GeneID" id="92087622"/>
<evidence type="ECO:0000256" key="1">
    <source>
        <dbReference type="SAM" id="MobiDB-lite"/>
    </source>
</evidence>
<feature type="compositionally biased region" description="Basic and acidic residues" evidence="1">
    <location>
        <begin position="128"/>
        <end position="169"/>
    </location>
</feature>
<dbReference type="Proteomes" id="UP001480595">
    <property type="component" value="Unassembled WGS sequence"/>
</dbReference>
<feature type="region of interest" description="Disordered" evidence="1">
    <location>
        <begin position="128"/>
        <end position="305"/>
    </location>
</feature>
<keyword evidence="3" id="KW-1185">Reference proteome</keyword>
<name>A0ABR1W7A5_9PEZI</name>
<evidence type="ECO:0000313" key="2">
    <source>
        <dbReference type="EMBL" id="KAK8079343.1"/>
    </source>
</evidence>
<dbReference type="EMBL" id="JAQQWL010000003">
    <property type="protein sequence ID" value="KAK8079343.1"/>
    <property type="molecule type" value="Genomic_DNA"/>
</dbReference>
<feature type="compositionally biased region" description="Polar residues" evidence="1">
    <location>
        <begin position="241"/>
        <end position="263"/>
    </location>
</feature>
<evidence type="ECO:0000313" key="3">
    <source>
        <dbReference type="Proteomes" id="UP001480595"/>
    </source>
</evidence>
<sequence length="305" mass="34967">MENTDRNRVDYTSHPEWLWPAHKFGLEPDDQFTALHEQFNTWRMPLQNAHAFHADLSDLARTHTTKDRDARGLGRNRVGFGDEESILESDDRWAKFTQLSRTRALDAFIAFLYTFLPEHKKRLVDGDVSKRTEAETRSRRAAADTPRERVNLTNKDGDVGESKRHDPGHPRRWNTEGGQDVDDLASIPSTTSCFSGMEVDVDKDRTPVSPLPKYISTEGTAPPISYKDSRSDIILGPEFPTRSSRLRQSSNRVSKRTTTPRPSTNRESRNSRVKAAATPKARYNLRSRPVESEQHLDRRKRRRCG</sequence>
<dbReference type="RefSeq" id="XP_066720414.1">
    <property type="nucleotide sequence ID" value="XM_066854559.1"/>
</dbReference>
<accession>A0ABR1W7A5</accession>
<comment type="caution">
    <text evidence="2">The sequence shown here is derived from an EMBL/GenBank/DDBJ whole genome shotgun (WGS) entry which is preliminary data.</text>
</comment>
<organism evidence="2 3">
    <name type="scientific">Apiospora phragmitis</name>
    <dbReference type="NCBI Taxonomy" id="2905665"/>
    <lineage>
        <taxon>Eukaryota</taxon>
        <taxon>Fungi</taxon>
        <taxon>Dikarya</taxon>
        <taxon>Ascomycota</taxon>
        <taxon>Pezizomycotina</taxon>
        <taxon>Sordariomycetes</taxon>
        <taxon>Xylariomycetidae</taxon>
        <taxon>Amphisphaeriales</taxon>
        <taxon>Apiosporaceae</taxon>
        <taxon>Apiospora</taxon>
    </lineage>
</organism>
<protein>
    <submittedName>
        <fullName evidence="2">Uncharacterized protein</fullName>
    </submittedName>
</protein>
<gene>
    <name evidence="2" type="ORF">PG994_003150</name>
</gene>
<reference evidence="2 3" key="1">
    <citation type="submission" date="2023-01" db="EMBL/GenBank/DDBJ databases">
        <title>Analysis of 21 Apiospora genomes using comparative genomics revels a genus with tremendous synthesis potential of carbohydrate active enzymes and secondary metabolites.</title>
        <authorList>
            <person name="Sorensen T."/>
        </authorList>
    </citation>
    <scope>NUCLEOTIDE SEQUENCE [LARGE SCALE GENOMIC DNA]</scope>
    <source>
        <strain evidence="2 3">CBS 135458</strain>
    </source>
</reference>